<dbReference type="AlphaFoldDB" id="A0DLX5"/>
<dbReference type="InParanoid" id="A0DLX5"/>
<keyword evidence="2" id="KW-0472">Membrane</keyword>
<feature type="compositionally biased region" description="Low complexity" evidence="1">
    <location>
        <begin position="14"/>
        <end position="24"/>
    </location>
</feature>
<reference evidence="3 4" key="1">
    <citation type="journal article" date="2006" name="Nature">
        <title>Global trends of whole-genome duplications revealed by the ciliate Paramecium tetraurelia.</title>
        <authorList>
            <consortium name="Genoscope"/>
            <person name="Aury J.-M."/>
            <person name="Jaillon O."/>
            <person name="Duret L."/>
            <person name="Noel B."/>
            <person name="Jubin C."/>
            <person name="Porcel B.M."/>
            <person name="Segurens B."/>
            <person name="Daubin V."/>
            <person name="Anthouard V."/>
            <person name="Aiach N."/>
            <person name="Arnaiz O."/>
            <person name="Billaut A."/>
            <person name="Beisson J."/>
            <person name="Blanc I."/>
            <person name="Bouhouche K."/>
            <person name="Camara F."/>
            <person name="Duharcourt S."/>
            <person name="Guigo R."/>
            <person name="Gogendeau D."/>
            <person name="Katinka M."/>
            <person name="Keller A.-M."/>
            <person name="Kissmehl R."/>
            <person name="Klotz C."/>
            <person name="Koll F."/>
            <person name="Le Moue A."/>
            <person name="Lepere C."/>
            <person name="Malinsky S."/>
            <person name="Nowacki M."/>
            <person name="Nowak J.K."/>
            <person name="Plattner H."/>
            <person name="Poulain J."/>
            <person name="Ruiz F."/>
            <person name="Serrano V."/>
            <person name="Zagulski M."/>
            <person name="Dessen P."/>
            <person name="Betermier M."/>
            <person name="Weissenbach J."/>
            <person name="Scarpelli C."/>
            <person name="Schachter V."/>
            <person name="Sperling L."/>
            <person name="Meyer E."/>
            <person name="Cohen J."/>
            <person name="Wincker P."/>
        </authorList>
    </citation>
    <scope>NUCLEOTIDE SEQUENCE [LARGE SCALE GENOMIC DNA]</scope>
    <source>
        <strain evidence="3 4">Stock d4-2</strain>
    </source>
</reference>
<dbReference type="KEGG" id="ptm:GSPATT00018260001"/>
<evidence type="ECO:0000313" key="4">
    <source>
        <dbReference type="Proteomes" id="UP000000600"/>
    </source>
</evidence>
<gene>
    <name evidence="3" type="ORF">GSPATT00018260001</name>
</gene>
<dbReference type="GeneID" id="5037218"/>
<keyword evidence="2" id="KW-1133">Transmembrane helix</keyword>
<feature type="transmembrane region" description="Helical" evidence="2">
    <location>
        <begin position="40"/>
        <end position="63"/>
    </location>
</feature>
<organism evidence="3 4">
    <name type="scientific">Paramecium tetraurelia</name>
    <dbReference type="NCBI Taxonomy" id="5888"/>
    <lineage>
        <taxon>Eukaryota</taxon>
        <taxon>Sar</taxon>
        <taxon>Alveolata</taxon>
        <taxon>Ciliophora</taxon>
        <taxon>Intramacronucleata</taxon>
        <taxon>Oligohymenophorea</taxon>
        <taxon>Peniculida</taxon>
        <taxon>Parameciidae</taxon>
        <taxon>Paramecium</taxon>
    </lineage>
</organism>
<feature type="region of interest" description="Disordered" evidence="1">
    <location>
        <begin position="13"/>
        <end position="33"/>
    </location>
</feature>
<evidence type="ECO:0000256" key="1">
    <source>
        <dbReference type="SAM" id="MobiDB-lite"/>
    </source>
</evidence>
<keyword evidence="4" id="KW-1185">Reference proteome</keyword>
<proteinExistence type="predicted"/>
<dbReference type="Proteomes" id="UP000000600">
    <property type="component" value="Unassembled WGS sequence"/>
</dbReference>
<accession>A0DLX5</accession>
<sequence length="131" mass="15319">MLKLITRGYQFARQTKQAKQNKQTQENKESDEKMKKMQQLILKLLMLQINTQTLLAIALFQVLQPKFQKIQLQSIAIFNQAQQNKDLRSLVKDKNSEFMKQVLELQNSIAPNTIINNDEKSSSQVKQKKKK</sequence>
<evidence type="ECO:0000313" key="3">
    <source>
        <dbReference type="EMBL" id="CAK84042.1"/>
    </source>
</evidence>
<protein>
    <recommendedName>
        <fullName evidence="5">Transmembrane protein</fullName>
    </recommendedName>
</protein>
<dbReference type="EMBL" id="CT868496">
    <property type="protein sequence ID" value="CAK84042.1"/>
    <property type="molecule type" value="Genomic_DNA"/>
</dbReference>
<keyword evidence="2" id="KW-0812">Transmembrane</keyword>
<dbReference type="HOGENOM" id="CLU_1931634_0_0_1"/>
<dbReference type="RefSeq" id="XP_001451439.1">
    <property type="nucleotide sequence ID" value="XM_001451402.1"/>
</dbReference>
<dbReference type="OrthoDB" id="10547478at2759"/>
<evidence type="ECO:0000256" key="2">
    <source>
        <dbReference type="SAM" id="Phobius"/>
    </source>
</evidence>
<evidence type="ECO:0008006" key="5">
    <source>
        <dbReference type="Google" id="ProtNLM"/>
    </source>
</evidence>
<name>A0DLX5_PARTE</name>